<dbReference type="Gene3D" id="4.10.60.10">
    <property type="entry name" value="Zinc finger, CCHC-type"/>
    <property type="match status" value="1"/>
</dbReference>
<name>A0A4Y2BT41_ARAVE</name>
<evidence type="ECO:0000313" key="4">
    <source>
        <dbReference type="Proteomes" id="UP000499080"/>
    </source>
</evidence>
<dbReference type="InterPro" id="IPR001878">
    <property type="entry name" value="Znf_CCHC"/>
</dbReference>
<feature type="region of interest" description="Disordered" evidence="1">
    <location>
        <begin position="339"/>
        <end position="477"/>
    </location>
</feature>
<gene>
    <name evidence="3" type="ORF">AVEN_235679_1</name>
</gene>
<evidence type="ECO:0000313" key="3">
    <source>
        <dbReference type="EMBL" id="GBL94605.1"/>
    </source>
</evidence>
<protein>
    <recommendedName>
        <fullName evidence="2">CCHC-type domain-containing protein</fullName>
    </recommendedName>
</protein>
<dbReference type="OrthoDB" id="8069917at2759"/>
<organism evidence="3 4">
    <name type="scientific">Araneus ventricosus</name>
    <name type="common">Orbweaver spider</name>
    <name type="synonym">Epeira ventricosa</name>
    <dbReference type="NCBI Taxonomy" id="182803"/>
    <lineage>
        <taxon>Eukaryota</taxon>
        <taxon>Metazoa</taxon>
        <taxon>Ecdysozoa</taxon>
        <taxon>Arthropoda</taxon>
        <taxon>Chelicerata</taxon>
        <taxon>Arachnida</taxon>
        <taxon>Araneae</taxon>
        <taxon>Araneomorphae</taxon>
        <taxon>Entelegynae</taxon>
        <taxon>Araneoidea</taxon>
        <taxon>Araneidae</taxon>
        <taxon>Araneus</taxon>
    </lineage>
</organism>
<dbReference type="Proteomes" id="UP000499080">
    <property type="component" value="Unassembled WGS sequence"/>
</dbReference>
<dbReference type="SMART" id="SM00343">
    <property type="entry name" value="ZnF_C2HC"/>
    <property type="match status" value="2"/>
</dbReference>
<accession>A0A4Y2BT41</accession>
<comment type="caution">
    <text evidence="3">The sequence shown here is derived from an EMBL/GenBank/DDBJ whole genome shotgun (WGS) entry which is preliminary data.</text>
</comment>
<feature type="domain" description="CCHC-type" evidence="2">
    <location>
        <begin position="214"/>
        <end position="230"/>
    </location>
</feature>
<reference evidence="3 4" key="1">
    <citation type="journal article" date="2019" name="Sci. Rep.">
        <title>Orb-weaving spider Araneus ventricosus genome elucidates the spidroin gene catalogue.</title>
        <authorList>
            <person name="Kono N."/>
            <person name="Nakamura H."/>
            <person name="Ohtoshi R."/>
            <person name="Moran D.A.P."/>
            <person name="Shinohara A."/>
            <person name="Yoshida Y."/>
            <person name="Fujiwara M."/>
            <person name="Mori M."/>
            <person name="Tomita M."/>
            <person name="Arakawa K."/>
        </authorList>
    </citation>
    <scope>NUCLEOTIDE SEQUENCE [LARGE SCALE GENOMIC DNA]</scope>
</reference>
<proteinExistence type="predicted"/>
<feature type="compositionally biased region" description="Polar residues" evidence="1">
    <location>
        <begin position="339"/>
        <end position="377"/>
    </location>
</feature>
<feature type="compositionally biased region" description="Low complexity" evidence="1">
    <location>
        <begin position="462"/>
        <end position="477"/>
    </location>
</feature>
<dbReference type="GO" id="GO:0008270">
    <property type="term" value="F:zinc ion binding"/>
    <property type="evidence" value="ECO:0007669"/>
    <property type="project" value="InterPro"/>
</dbReference>
<evidence type="ECO:0000259" key="2">
    <source>
        <dbReference type="SMART" id="SM00343"/>
    </source>
</evidence>
<feature type="domain" description="CCHC-type" evidence="2">
    <location>
        <begin position="233"/>
        <end position="249"/>
    </location>
</feature>
<evidence type="ECO:0000256" key="1">
    <source>
        <dbReference type="SAM" id="MobiDB-lite"/>
    </source>
</evidence>
<dbReference type="SUPFAM" id="SSF57756">
    <property type="entry name" value="Retrovirus zinc finger-like domains"/>
    <property type="match status" value="1"/>
</dbReference>
<keyword evidence="4" id="KW-1185">Reference proteome</keyword>
<dbReference type="AlphaFoldDB" id="A0A4Y2BT41"/>
<sequence length="477" mass="52971">MRSSCRSVCFLLLMDSKLPPRVGRAWRPIRRVVHCDPRCINRLVSQPFGWSTQGDQAKVANSWGLALRVVNVPGSGPERIEKTLKSIGGSPKTVKRLKSGGLLIETSSAVQTKSFLLAEKFLDHPLSVTIHRGLNSSRGVVSEDELVGSSETEILEGLSSQGVIAVRRINIKREGKLIPTKHLILTFNTTKLPTTIKAGFLSCPVKPYIPNPLRCFNCQKFGHSKTACRGKLTCSKCSTVGHSFNDCTSSDIKCRNCTQAHTADSKLCPQFKTEKKIQELRVKKNIPYSEAKKLIPDQNLETYAKTVKTYLPQNIQPEKQTTKIHCPTCCCQPVTPNKSPIKTRSPSTSTVFEKTQLPTTSQVTDKPQASGLRSATASPRKLTSKTSESTKQLKKSEQWERAKESKAAKRARVLTEKRKQNSTLHKKESLRKEDFLKEPVKASNVDSDPPFNFHPTDEDDMSTSGTDDPPSSSRQEI</sequence>
<dbReference type="InterPro" id="IPR036875">
    <property type="entry name" value="Znf_CCHC_sf"/>
</dbReference>
<feature type="compositionally biased region" description="Basic and acidic residues" evidence="1">
    <location>
        <begin position="394"/>
        <end position="440"/>
    </location>
</feature>
<dbReference type="EMBL" id="BGPR01000103">
    <property type="protein sequence ID" value="GBL94605.1"/>
    <property type="molecule type" value="Genomic_DNA"/>
</dbReference>
<dbReference type="GO" id="GO:0003676">
    <property type="term" value="F:nucleic acid binding"/>
    <property type="evidence" value="ECO:0007669"/>
    <property type="project" value="InterPro"/>
</dbReference>